<evidence type="ECO:0000256" key="3">
    <source>
        <dbReference type="ARBA" id="ARBA00023239"/>
    </source>
</evidence>
<dbReference type="InterPro" id="IPR021115">
    <property type="entry name" value="Pyridoxal-P_BS"/>
</dbReference>
<keyword evidence="3" id="KW-0456">Lyase</keyword>
<dbReference type="InterPro" id="IPR002129">
    <property type="entry name" value="PyrdxlP-dep_de-COase"/>
</dbReference>
<evidence type="ECO:0000259" key="5">
    <source>
        <dbReference type="Pfam" id="PF21391"/>
    </source>
</evidence>
<dbReference type="InterPro" id="IPR049373">
    <property type="entry name" value="TyrDC_C"/>
</dbReference>
<evidence type="ECO:0000313" key="6">
    <source>
        <dbReference type="EMBL" id="MBD7895056.1"/>
    </source>
</evidence>
<dbReference type="SUPFAM" id="SSF53383">
    <property type="entry name" value="PLP-dependent transferases"/>
    <property type="match status" value="1"/>
</dbReference>
<keyword evidence="4" id="KW-0175">Coiled coil</keyword>
<gene>
    <name evidence="6" type="ORF">H9564_04905</name>
</gene>
<proteinExistence type="predicted"/>
<feature type="coiled-coil region" evidence="4">
    <location>
        <begin position="56"/>
        <end position="83"/>
    </location>
</feature>
<dbReference type="InterPro" id="IPR015421">
    <property type="entry name" value="PyrdxlP-dep_Trfase_major"/>
</dbReference>
<dbReference type="Gene3D" id="3.40.640.10">
    <property type="entry name" value="Type I PLP-dependent aspartate aminotransferase-like (Major domain)"/>
    <property type="match status" value="1"/>
</dbReference>
<dbReference type="InterPro" id="IPR015424">
    <property type="entry name" value="PyrdxlP-dep_Trfase"/>
</dbReference>
<evidence type="ECO:0000256" key="1">
    <source>
        <dbReference type="ARBA" id="ARBA00001933"/>
    </source>
</evidence>
<dbReference type="EMBL" id="JACSQW010000010">
    <property type="protein sequence ID" value="MBD7895056.1"/>
    <property type="molecule type" value="Genomic_DNA"/>
</dbReference>
<dbReference type="Pfam" id="PF21391">
    <property type="entry name" value="tyr_de_CO2_C"/>
    <property type="match status" value="1"/>
</dbReference>
<comment type="cofactor">
    <cofactor evidence="1">
        <name>pyridoxal 5'-phosphate</name>
        <dbReference type="ChEBI" id="CHEBI:597326"/>
    </cofactor>
</comment>
<comment type="caution">
    <text evidence="6">The sequence shown here is derived from an EMBL/GenBank/DDBJ whole genome shotgun (WGS) entry which is preliminary data.</text>
</comment>
<dbReference type="PANTHER" id="PTHR42735:SF4">
    <property type="entry name" value="PYRIDOXAL PHOSPHATE-DEPENDENT DECARBOXYLASE FAMILY PROTEIN"/>
    <property type="match status" value="1"/>
</dbReference>
<dbReference type="PROSITE" id="PS00392">
    <property type="entry name" value="DDC_GAD_HDC_YDC"/>
    <property type="match status" value="1"/>
</dbReference>
<keyword evidence="2" id="KW-0663">Pyridoxal phosphate</keyword>
<evidence type="ECO:0000256" key="2">
    <source>
        <dbReference type="ARBA" id="ARBA00022898"/>
    </source>
</evidence>
<accession>A0ABR8PCN7</accession>
<dbReference type="InterPro" id="IPR050477">
    <property type="entry name" value="GrpII_AminoAcid_Decarb"/>
</dbReference>
<evidence type="ECO:0000256" key="4">
    <source>
        <dbReference type="SAM" id="Coils"/>
    </source>
</evidence>
<feature type="domain" description="L-tyrosine decarboxylase C-terminal" evidence="5">
    <location>
        <begin position="477"/>
        <end position="616"/>
    </location>
</feature>
<name>A0ABR8PCN7_9LACO</name>
<dbReference type="PANTHER" id="PTHR42735">
    <property type="match status" value="1"/>
</dbReference>
<dbReference type="Pfam" id="PF00282">
    <property type="entry name" value="Pyridoxal_deC"/>
    <property type="match status" value="1"/>
</dbReference>
<keyword evidence="7" id="KW-1185">Reference proteome</keyword>
<dbReference type="Proteomes" id="UP000616837">
    <property type="component" value="Unassembled WGS sequence"/>
</dbReference>
<protein>
    <submittedName>
        <fullName evidence="6">Tyrosine decarboxylase</fullName>
    </submittedName>
</protein>
<organism evidence="6 7">
    <name type="scientific">Limosilactobacillus avistercoris</name>
    <dbReference type="NCBI Taxonomy" id="2762243"/>
    <lineage>
        <taxon>Bacteria</taxon>
        <taxon>Bacillati</taxon>
        <taxon>Bacillota</taxon>
        <taxon>Bacilli</taxon>
        <taxon>Lactobacillales</taxon>
        <taxon>Lactobacillaceae</taxon>
        <taxon>Limosilactobacillus</taxon>
    </lineage>
</organism>
<reference evidence="6 7" key="1">
    <citation type="submission" date="2020-08" db="EMBL/GenBank/DDBJ databases">
        <title>A Genomic Blueprint of the Chicken Gut Microbiome.</title>
        <authorList>
            <person name="Gilroy R."/>
            <person name="Ravi A."/>
            <person name="Getino M."/>
            <person name="Pursley I."/>
            <person name="Horton D.L."/>
            <person name="Alikhan N.-F."/>
            <person name="Baker D."/>
            <person name="Gharbi K."/>
            <person name="Hall N."/>
            <person name="Watson M."/>
            <person name="Adriaenssens E.M."/>
            <person name="Foster-Nyarko E."/>
            <person name="Jarju S."/>
            <person name="Secka A."/>
            <person name="Antonio M."/>
            <person name="Oren A."/>
            <person name="Chaudhuri R."/>
            <person name="La Ragione R.M."/>
            <person name="Hildebrand F."/>
            <person name="Pallen M.J."/>
        </authorList>
    </citation>
    <scope>NUCLEOTIDE SEQUENCE [LARGE SCALE GENOMIC DNA]</scope>
    <source>
        <strain evidence="6 7">Sa3CUN2</strain>
    </source>
</reference>
<evidence type="ECO:0000313" key="7">
    <source>
        <dbReference type="Proteomes" id="UP000616837"/>
    </source>
</evidence>
<sequence>MIVEGDNLMSEDMNFKSLFIGDKSENSSIYGNELDRLITNHFGWRKNYIPGDVPAISDKEKEKEDYQQSLQRQHNVLDELDHRLRAGSVPWMSAGRYWGQMLSDTLTPAMLAYSDAMLWNANNVTIECSMANSKMEAEVGEDLSQLLGFKDGWAHLTHDGSIENLEGIWYMRQFKSMPLAFKEVVPDKVKGLSEWELFNMSVEKVLKILKTLTPEQIDAVKAHSSRSGKNIQKLGKFIVSYTKHYSWLKALDISGIGLDQMVQIPVMSDFRMNIDILEDTIKKLAAEKTPILGVVAVVGTTEEGQVDEVDRIVKFRKEMEKQGVYFYLHVDAAYGGYARALFKDENDHFVEYDQLEDMFKKHDVFHYPVRISKHVYNSYKAIRDAESVTIDPHKMGYVPYCAGGIAIKYQSMRNVISYFAPYVFEKKTATAPDMLGSYIIGGSKGGATATGVWAAHRTLPLNITGYGRLIGSSIETAQRFHKFLEGLEFNVKGKTIKAYPLDNPDFNMVDWVLKVEGETSLEKTNALNEKMFDLSSFYDSHVYANRFLTSHTIFKKDTYGDSPVPFIEKMGFSKNDWEKVGAVTLLRAAIMTPFLNNTELFNDYTKGIAKSMKEKLNEIL</sequence>